<dbReference type="InterPro" id="IPR029066">
    <property type="entry name" value="PLP-binding_barrel"/>
</dbReference>
<keyword evidence="5" id="KW-1185">Reference proteome</keyword>
<dbReference type="InterPro" id="IPR026956">
    <property type="entry name" value="D-ser_dehydrat-like_dom"/>
</dbReference>
<dbReference type="AlphaFoldDB" id="A0A9X4QTQ0"/>
<dbReference type="GO" id="GO:0008721">
    <property type="term" value="F:D-serine ammonia-lyase activity"/>
    <property type="evidence" value="ECO:0007669"/>
    <property type="project" value="TreeGrafter"/>
</dbReference>
<dbReference type="PANTHER" id="PTHR28004">
    <property type="entry name" value="ZGC:162816-RELATED"/>
    <property type="match status" value="1"/>
</dbReference>
<dbReference type="InterPro" id="IPR042208">
    <property type="entry name" value="D-ser_dehydrat-like_sf"/>
</dbReference>
<dbReference type="Pfam" id="PF01168">
    <property type="entry name" value="Ala_racemase_N"/>
    <property type="match status" value="1"/>
</dbReference>
<comment type="caution">
    <text evidence="4">The sequence shown here is derived from an EMBL/GenBank/DDBJ whole genome shotgun (WGS) entry which is preliminary data.</text>
</comment>
<proteinExistence type="inferred from homology"/>
<evidence type="ECO:0000259" key="3">
    <source>
        <dbReference type="SMART" id="SM01119"/>
    </source>
</evidence>
<dbReference type="SMART" id="SM01119">
    <property type="entry name" value="D-ser_dehydrat"/>
    <property type="match status" value="1"/>
</dbReference>
<evidence type="ECO:0000313" key="4">
    <source>
        <dbReference type="EMBL" id="MDG0810659.1"/>
    </source>
</evidence>
<dbReference type="Gene3D" id="2.40.37.20">
    <property type="entry name" value="D-serine dehydratase-like domain"/>
    <property type="match status" value="1"/>
</dbReference>
<dbReference type="InterPro" id="IPR001608">
    <property type="entry name" value="Ala_racemase_N"/>
</dbReference>
<dbReference type="EC" id="5.1.1.1" evidence="4"/>
<sequence>MSLYAELTTPAVIVDLDIAERNISAMAERLRRSGVAHRPHIKSHKSAAIARRQLAAGAVGITVAKLSEAEAFADAGIADILIAYSIVGEDKLRRLEALHRRASLIATADSMPVAKGLSAVGTRAGKPVKVLIEIDGGLHRGGRQPGEDTLAFARALRELPGIEIAGLMGYYGKIYAQRDEAGFAAAIRGEVAEMSATAELLRGEGIPIGIVSTGASPAAIYSHELRGVTEVRAGNYVFFDASGVGLGIAREDDCALRVVVTVVSVPLPGRATIDAGTKTLTGDRAHGREGFGIVVGRPGIRVTGLNEEHGFLEFDPEGERIEVGDRLELVPNHSCVLPNLCDRVAGVRGGQLDAWIRIDARGCCY</sequence>
<keyword evidence="2" id="KW-0456">Lyase</keyword>
<dbReference type="InterPro" id="IPR051466">
    <property type="entry name" value="D-amino_acid_metab_enzyme"/>
</dbReference>
<dbReference type="EMBL" id="JAPDIA010000003">
    <property type="protein sequence ID" value="MDG0810659.1"/>
    <property type="molecule type" value="Genomic_DNA"/>
</dbReference>
<comment type="similarity">
    <text evidence="1">Belongs to the DSD1 family.</text>
</comment>
<evidence type="ECO:0000256" key="1">
    <source>
        <dbReference type="ARBA" id="ARBA00005323"/>
    </source>
</evidence>
<name>A0A9X4QTQ0_9BACL</name>
<evidence type="ECO:0000313" key="5">
    <source>
        <dbReference type="Proteomes" id="UP001153404"/>
    </source>
</evidence>
<dbReference type="RefSeq" id="WP_277532619.1">
    <property type="nucleotide sequence ID" value="NZ_JAPDIA010000003.1"/>
</dbReference>
<organism evidence="4 5">
    <name type="scientific">Cohnella rhizosphaerae</name>
    <dbReference type="NCBI Taxonomy" id="1457232"/>
    <lineage>
        <taxon>Bacteria</taxon>
        <taxon>Bacillati</taxon>
        <taxon>Bacillota</taxon>
        <taxon>Bacilli</taxon>
        <taxon>Bacillales</taxon>
        <taxon>Paenibacillaceae</taxon>
        <taxon>Cohnella</taxon>
    </lineage>
</organism>
<evidence type="ECO:0000256" key="2">
    <source>
        <dbReference type="ARBA" id="ARBA00023239"/>
    </source>
</evidence>
<dbReference type="SUPFAM" id="SSF51419">
    <property type="entry name" value="PLP-binding barrel"/>
    <property type="match status" value="1"/>
</dbReference>
<dbReference type="Pfam" id="PF14031">
    <property type="entry name" value="D-ser_dehydrat"/>
    <property type="match status" value="1"/>
</dbReference>
<dbReference type="Proteomes" id="UP001153404">
    <property type="component" value="Unassembled WGS sequence"/>
</dbReference>
<protein>
    <submittedName>
        <fullName evidence="4">Alanine racemase</fullName>
        <ecNumber evidence="4">5.1.1.1</ecNumber>
    </submittedName>
</protein>
<dbReference type="GO" id="GO:0008784">
    <property type="term" value="F:alanine racemase activity"/>
    <property type="evidence" value="ECO:0007669"/>
    <property type="project" value="UniProtKB-EC"/>
</dbReference>
<dbReference type="GO" id="GO:0036088">
    <property type="term" value="P:D-serine catabolic process"/>
    <property type="evidence" value="ECO:0007669"/>
    <property type="project" value="TreeGrafter"/>
</dbReference>
<keyword evidence="4" id="KW-0413">Isomerase</keyword>
<dbReference type="PANTHER" id="PTHR28004:SF2">
    <property type="entry name" value="D-SERINE DEHYDRATASE"/>
    <property type="match status" value="1"/>
</dbReference>
<reference evidence="4" key="1">
    <citation type="submission" date="2022-10" db="EMBL/GenBank/DDBJ databases">
        <title>Comparative genomic analysis of Cohnella hashimotonis sp. nov., isolated from the International Space Station.</title>
        <authorList>
            <person name="Simpson A."/>
            <person name="Venkateswaran K."/>
        </authorList>
    </citation>
    <scope>NUCLEOTIDE SEQUENCE</scope>
    <source>
        <strain evidence="4">DSM 28161</strain>
    </source>
</reference>
<accession>A0A9X4QTQ0</accession>
<feature type="domain" description="D-serine dehydratase-like" evidence="3">
    <location>
        <begin position="255"/>
        <end position="348"/>
    </location>
</feature>
<gene>
    <name evidence="4" type="ORF">OMP40_15730</name>
</gene>
<dbReference type="Gene3D" id="3.20.20.10">
    <property type="entry name" value="Alanine racemase"/>
    <property type="match status" value="1"/>
</dbReference>